<feature type="transmembrane region" description="Helical" evidence="8">
    <location>
        <begin position="38"/>
        <end position="55"/>
    </location>
</feature>
<evidence type="ECO:0000256" key="5">
    <source>
        <dbReference type="ARBA" id="ARBA00022692"/>
    </source>
</evidence>
<dbReference type="PANTHER" id="PTHR31595">
    <property type="entry name" value="LONG-CHAIN-ALCOHOL O-FATTY-ACYLTRANSFERASE 3-RELATED"/>
    <property type="match status" value="1"/>
</dbReference>
<dbReference type="PANTHER" id="PTHR31595:SF57">
    <property type="entry name" value="OS04G0481900 PROTEIN"/>
    <property type="match status" value="1"/>
</dbReference>
<keyword evidence="5 8" id="KW-0812">Transmembrane</keyword>
<feature type="transmembrane region" description="Helical" evidence="8">
    <location>
        <begin position="286"/>
        <end position="305"/>
    </location>
</feature>
<dbReference type="Pfam" id="PF13813">
    <property type="entry name" value="MBOAT_2"/>
    <property type="match status" value="1"/>
</dbReference>
<dbReference type="VEuPathDB" id="FungiDB:SCHCODRAFT_02692101"/>
<feature type="domain" description="Wax synthase" evidence="9">
    <location>
        <begin position="238"/>
        <end position="325"/>
    </location>
</feature>
<evidence type="ECO:0000313" key="11">
    <source>
        <dbReference type="Proteomes" id="UP000007431"/>
    </source>
</evidence>
<dbReference type="OMA" id="VIYCAIQ"/>
<keyword evidence="7 8" id="KW-0472">Membrane</keyword>
<sequence length="394" mass="43648">MFDDSVPFDGHAALTIILPSYALLYLEAILVQLSGTRLLRLALLPCGLYFMLQSAKVDQTSMFPDSYKSRLTYFNLGNITIMLTLAMQLITFATAPRPLYRIDHTPSNPTKPSLPTLLSNALDLMFNARGIGWNWGTSIPKPTYPTRRPRAILYSLASFTLHTLLVDAVLSAMYTLNPALRNPEGASMYVDHTGAPLSPLTTTVITLCMGTIIYAAVVYPYDAVRTTALLLGADPARWPPLFDKPWTATSLKDLWGRRWHQMFRHSFVVLGAKPARKIGKYLGGKIGARVLGLLGAFALSSLLHSLPLHGMGRGGDAFRVSMFFMMMGLGIILEDGWQKWTGRTIGGVSGRIWTFVWLLGWGHFLVEAYCQKGIAGALWFRIVTFSLYGIPEHA</sequence>
<feature type="transmembrane region" description="Helical" evidence="8">
    <location>
        <begin position="12"/>
        <end position="31"/>
    </location>
</feature>
<dbReference type="HOGENOM" id="CLU_034105_0_0_1"/>
<dbReference type="RefSeq" id="XP_003028532.1">
    <property type="nucleotide sequence ID" value="XM_003028486.1"/>
</dbReference>
<evidence type="ECO:0000256" key="1">
    <source>
        <dbReference type="ARBA" id="ARBA00004141"/>
    </source>
</evidence>
<dbReference type="GO" id="GO:0006629">
    <property type="term" value="P:lipid metabolic process"/>
    <property type="evidence" value="ECO:0007669"/>
    <property type="project" value="InterPro"/>
</dbReference>
<dbReference type="InterPro" id="IPR032805">
    <property type="entry name" value="Wax_synthase_dom"/>
</dbReference>
<proteinExistence type="inferred from homology"/>
<dbReference type="KEGG" id="scm:SCHCO_02692101"/>
<dbReference type="GO" id="GO:0008374">
    <property type="term" value="F:O-acyltransferase activity"/>
    <property type="evidence" value="ECO:0007669"/>
    <property type="project" value="InterPro"/>
</dbReference>
<evidence type="ECO:0000313" key="10">
    <source>
        <dbReference type="EMBL" id="EFI93629.1"/>
    </source>
</evidence>
<keyword evidence="11" id="KW-1185">Reference proteome</keyword>
<dbReference type="InParanoid" id="D8QD84"/>
<comment type="subcellular location">
    <subcellularLocation>
        <location evidence="1">Membrane</location>
        <topology evidence="1">Multi-pass membrane protein</topology>
    </subcellularLocation>
</comment>
<reference evidence="10 11" key="1">
    <citation type="journal article" date="2010" name="Nat. Biotechnol.">
        <title>Genome sequence of the model mushroom Schizophyllum commune.</title>
        <authorList>
            <person name="Ohm R.A."/>
            <person name="de Jong J.F."/>
            <person name="Lugones L.G."/>
            <person name="Aerts A."/>
            <person name="Kothe E."/>
            <person name="Stajich J.E."/>
            <person name="de Vries R.P."/>
            <person name="Record E."/>
            <person name="Levasseur A."/>
            <person name="Baker S.E."/>
            <person name="Bartholomew K.A."/>
            <person name="Coutinho P.M."/>
            <person name="Erdmann S."/>
            <person name="Fowler T.J."/>
            <person name="Gathman A.C."/>
            <person name="Lombard V."/>
            <person name="Henrissat B."/>
            <person name="Knabe N."/>
            <person name="Kuees U."/>
            <person name="Lilly W.W."/>
            <person name="Lindquist E."/>
            <person name="Lucas S."/>
            <person name="Magnuson J.K."/>
            <person name="Piumi F."/>
            <person name="Raudaskoski M."/>
            <person name="Salamov A."/>
            <person name="Schmutz J."/>
            <person name="Schwarze F.W.M.R."/>
            <person name="vanKuyk P.A."/>
            <person name="Horton J.S."/>
            <person name="Grigoriev I.V."/>
            <person name="Woesten H.A.B."/>
        </authorList>
    </citation>
    <scope>NUCLEOTIDE SEQUENCE [LARGE SCALE GENOMIC DNA]</scope>
    <source>
        <strain evidence="11">H4-8 / FGSC 9210</strain>
    </source>
</reference>
<dbReference type="eggNOG" id="ENOG502SAAK">
    <property type="taxonomic scope" value="Eukaryota"/>
</dbReference>
<evidence type="ECO:0000256" key="3">
    <source>
        <dbReference type="ARBA" id="ARBA00007282"/>
    </source>
</evidence>
<evidence type="ECO:0000256" key="4">
    <source>
        <dbReference type="ARBA" id="ARBA00022679"/>
    </source>
</evidence>
<dbReference type="InterPro" id="IPR044851">
    <property type="entry name" value="Wax_synthase"/>
</dbReference>
<feature type="transmembrane region" description="Helical" evidence="8">
    <location>
        <begin position="196"/>
        <end position="219"/>
    </location>
</feature>
<feature type="transmembrane region" description="Helical" evidence="8">
    <location>
        <begin position="75"/>
        <end position="95"/>
    </location>
</feature>
<dbReference type="Proteomes" id="UP000007431">
    <property type="component" value="Unassembled WGS sequence"/>
</dbReference>
<evidence type="ECO:0000256" key="7">
    <source>
        <dbReference type="ARBA" id="ARBA00023136"/>
    </source>
</evidence>
<gene>
    <name evidence="10" type="ORF">SCHCODRAFT_59945</name>
</gene>
<feature type="transmembrane region" description="Helical" evidence="8">
    <location>
        <begin position="151"/>
        <end position="176"/>
    </location>
</feature>
<evidence type="ECO:0000256" key="6">
    <source>
        <dbReference type="ARBA" id="ARBA00022989"/>
    </source>
</evidence>
<dbReference type="EMBL" id="GL377310">
    <property type="protein sequence ID" value="EFI93629.1"/>
    <property type="molecule type" value="Genomic_DNA"/>
</dbReference>
<feature type="transmembrane region" description="Helical" evidence="8">
    <location>
        <begin position="317"/>
        <end position="333"/>
    </location>
</feature>
<dbReference type="GO" id="GO:0016020">
    <property type="term" value="C:membrane"/>
    <property type="evidence" value="ECO:0007669"/>
    <property type="project" value="UniProtKB-SubCell"/>
</dbReference>
<organism evidence="11">
    <name type="scientific">Schizophyllum commune (strain H4-8 / FGSC 9210)</name>
    <name type="common">Split gill fungus</name>
    <dbReference type="NCBI Taxonomy" id="578458"/>
    <lineage>
        <taxon>Eukaryota</taxon>
        <taxon>Fungi</taxon>
        <taxon>Dikarya</taxon>
        <taxon>Basidiomycota</taxon>
        <taxon>Agaricomycotina</taxon>
        <taxon>Agaricomycetes</taxon>
        <taxon>Agaricomycetidae</taxon>
        <taxon>Agaricales</taxon>
        <taxon>Schizophyllaceae</taxon>
        <taxon>Schizophyllum</taxon>
    </lineage>
</organism>
<dbReference type="AlphaFoldDB" id="D8QD84"/>
<keyword evidence="4" id="KW-0808">Transferase</keyword>
<dbReference type="GeneID" id="9590805"/>
<name>D8QD84_SCHCM</name>
<evidence type="ECO:0000256" key="2">
    <source>
        <dbReference type="ARBA" id="ARBA00005179"/>
    </source>
</evidence>
<comment type="similarity">
    <text evidence="3">Belongs to the wax synthase family.</text>
</comment>
<evidence type="ECO:0000256" key="8">
    <source>
        <dbReference type="SAM" id="Phobius"/>
    </source>
</evidence>
<accession>D8QD84</accession>
<keyword evidence="6 8" id="KW-1133">Transmembrane helix</keyword>
<dbReference type="OrthoDB" id="1077582at2759"/>
<comment type="pathway">
    <text evidence="2">Secondary metabolite biosynthesis.</text>
</comment>
<evidence type="ECO:0000259" key="9">
    <source>
        <dbReference type="Pfam" id="PF13813"/>
    </source>
</evidence>
<protein>
    <recommendedName>
        <fullName evidence="9">Wax synthase domain-containing protein</fullName>
    </recommendedName>
</protein>